<dbReference type="GO" id="GO:0046983">
    <property type="term" value="F:protein dimerization activity"/>
    <property type="evidence" value="ECO:0007669"/>
    <property type="project" value="InterPro"/>
</dbReference>
<accession>A0A6S7HL79</accession>
<evidence type="ECO:0000313" key="2">
    <source>
        <dbReference type="Proteomes" id="UP001152795"/>
    </source>
</evidence>
<dbReference type="Gene3D" id="4.10.280.10">
    <property type="entry name" value="Helix-loop-helix DNA-binding domain"/>
    <property type="match status" value="1"/>
</dbReference>
<gene>
    <name evidence="1" type="ORF">PACLA_8A028015</name>
</gene>
<dbReference type="EMBL" id="CACRXK020005229">
    <property type="protein sequence ID" value="CAB4005536.1"/>
    <property type="molecule type" value="Genomic_DNA"/>
</dbReference>
<dbReference type="PANTHER" id="PTHR45851">
    <property type="entry name" value="MYC PROTO-ONCOGENE"/>
    <property type="match status" value="1"/>
</dbReference>
<dbReference type="AlphaFoldDB" id="A0A6S7HL79"/>
<proteinExistence type="predicted"/>
<dbReference type="InterPro" id="IPR036638">
    <property type="entry name" value="HLH_DNA-bd_sf"/>
</dbReference>
<dbReference type="Pfam" id="PF00010">
    <property type="entry name" value="HLH"/>
    <property type="match status" value="1"/>
</dbReference>
<dbReference type="SUPFAM" id="SSF47459">
    <property type="entry name" value="HLH, helix-loop-helix DNA-binding domain"/>
    <property type="match status" value="1"/>
</dbReference>
<dbReference type="Proteomes" id="UP001152795">
    <property type="component" value="Unassembled WGS sequence"/>
</dbReference>
<keyword evidence="2" id="KW-1185">Reference proteome</keyword>
<comment type="caution">
    <text evidence="1">The sequence shown here is derived from an EMBL/GenBank/DDBJ whole genome shotgun (WGS) entry which is preliminary data.</text>
</comment>
<organism evidence="1 2">
    <name type="scientific">Paramuricea clavata</name>
    <name type="common">Red gorgonian</name>
    <name type="synonym">Violescent sea-whip</name>
    <dbReference type="NCBI Taxonomy" id="317549"/>
    <lineage>
        <taxon>Eukaryota</taxon>
        <taxon>Metazoa</taxon>
        <taxon>Cnidaria</taxon>
        <taxon>Anthozoa</taxon>
        <taxon>Octocorallia</taxon>
        <taxon>Malacalcyonacea</taxon>
        <taxon>Plexauridae</taxon>
        <taxon>Paramuricea</taxon>
    </lineage>
</organism>
<dbReference type="PROSITE" id="PS50888">
    <property type="entry name" value="BHLH"/>
    <property type="match status" value="1"/>
</dbReference>
<protein>
    <submittedName>
        <fullName evidence="1">Myc proto-oncogene -like</fullName>
    </submittedName>
</protein>
<dbReference type="InterPro" id="IPR050433">
    <property type="entry name" value="Myc_transcription_factors"/>
</dbReference>
<evidence type="ECO:0000313" key="1">
    <source>
        <dbReference type="EMBL" id="CAB4005536.1"/>
    </source>
</evidence>
<sequence length="440" mass="50636">MLMDNSWYEIENNFWCPCEDKFSSQANEDHLPECRQHKILMKISNNIEYLPGEIPQTQHGKKRNSVVDEFLANLETMNTSRRRSSSKLLPGFVPFEEIVPSLSTRVPGLEVYLPACFSSTKLEKLESILDQDHFEFVQKNNFFDLTSGATRLAISPEDNHENENDDHNYESTIESKDEIASGEPPDFTAGTLDHEKGSMEIRTSHNWDVFANDHYVEIIQNSVSNTKIANPTCSNEVNMEIVQETGNFHNGYDGTHRQDVSNMMTIEHEDDMQETAEKFSDCSLGETKSSMSTTQQNYTERLGKNTINEWRSGFRKDESNKMSTTQRDLATKRLRQNTQNGSCSSCLKAESNKISTTRRNLTERIRRSTLNEKFSNLQASIPDIANKKNISKVDVIKSAVLYIKTLEQEERFYLQIIFNEKQRNKQLLMKLTQYNPTNTN</sequence>
<reference evidence="1" key="1">
    <citation type="submission" date="2020-04" db="EMBL/GenBank/DDBJ databases">
        <authorList>
            <person name="Alioto T."/>
            <person name="Alioto T."/>
            <person name="Gomez Garrido J."/>
        </authorList>
    </citation>
    <scope>NUCLEOTIDE SEQUENCE</scope>
    <source>
        <strain evidence="1">A484AB</strain>
    </source>
</reference>
<dbReference type="InterPro" id="IPR011598">
    <property type="entry name" value="bHLH_dom"/>
</dbReference>
<name>A0A6S7HL79_PARCT</name>
<dbReference type="SMART" id="SM00353">
    <property type="entry name" value="HLH"/>
    <property type="match status" value="1"/>
</dbReference>